<dbReference type="InterPro" id="IPR018260">
    <property type="entry name" value="Ribosomal_uL22_CS"/>
</dbReference>
<evidence type="ECO:0000256" key="4">
    <source>
        <dbReference type="ARBA" id="ARBA00022980"/>
    </source>
</evidence>
<reference evidence="11 12" key="1">
    <citation type="journal article" date="2016" name="Nat. Commun.">
        <title>Thousands of microbial genomes shed light on interconnected biogeochemical processes in an aquifer system.</title>
        <authorList>
            <person name="Anantharaman K."/>
            <person name="Brown C.T."/>
            <person name="Hug L.A."/>
            <person name="Sharon I."/>
            <person name="Castelle C.J."/>
            <person name="Probst A.J."/>
            <person name="Thomas B.C."/>
            <person name="Singh A."/>
            <person name="Wilkins M.J."/>
            <person name="Karaoz U."/>
            <person name="Brodie E.L."/>
            <person name="Williams K.H."/>
            <person name="Hubbard S.S."/>
            <person name="Banfield J.F."/>
        </authorList>
    </citation>
    <scope>NUCLEOTIDE SEQUENCE [LARGE SCALE GENOMIC DNA]</scope>
</reference>
<gene>
    <name evidence="7" type="primary">rplV</name>
    <name evidence="11" type="ORF">A2V47_08270</name>
</gene>
<comment type="function">
    <text evidence="7">The globular domain of the protein is located near the polypeptide exit tunnel on the outside of the subunit, while an extended beta-hairpin is found that lines the wall of the exit tunnel in the center of the 70S ribosome.</text>
</comment>
<dbReference type="EMBL" id="MEYH01000003">
    <property type="protein sequence ID" value="OGD17505.1"/>
    <property type="molecule type" value="Genomic_DNA"/>
</dbReference>
<dbReference type="InterPro" id="IPR001063">
    <property type="entry name" value="Ribosomal_uL22"/>
</dbReference>
<dbReference type="GO" id="GO:0019843">
    <property type="term" value="F:rRNA binding"/>
    <property type="evidence" value="ECO:0007669"/>
    <property type="project" value="UniProtKB-UniRule"/>
</dbReference>
<dbReference type="HAMAP" id="MF_01331_B">
    <property type="entry name" value="Ribosomal_uL22_B"/>
    <property type="match status" value="1"/>
</dbReference>
<dbReference type="PROSITE" id="PS00464">
    <property type="entry name" value="RIBOSOMAL_L22"/>
    <property type="match status" value="1"/>
</dbReference>
<dbReference type="NCBIfam" id="TIGR01044">
    <property type="entry name" value="rplV_bact"/>
    <property type="match status" value="1"/>
</dbReference>
<protein>
    <recommendedName>
        <fullName evidence="6 7">Large ribosomal subunit protein uL22</fullName>
    </recommendedName>
</protein>
<dbReference type="SUPFAM" id="SSF54843">
    <property type="entry name" value="Ribosomal protein L22"/>
    <property type="match status" value="1"/>
</dbReference>
<organism evidence="11 12">
    <name type="scientific">Candidatus Sediminicultor quintus</name>
    <dbReference type="NCBI Taxonomy" id="1797291"/>
    <lineage>
        <taxon>Bacteria</taxon>
        <taxon>Pseudomonadati</taxon>
        <taxon>Atribacterota</taxon>
        <taxon>Candidatus Phoenicimicrobiia</taxon>
        <taxon>Candidatus Pheonicimicrobiales</taxon>
        <taxon>Candidatus Phoenicimicrobiaceae</taxon>
        <taxon>Candidatus Sediminicultor</taxon>
    </lineage>
</organism>
<dbReference type="PANTHER" id="PTHR13501">
    <property type="entry name" value="CHLOROPLAST 50S RIBOSOMAL PROTEIN L22-RELATED"/>
    <property type="match status" value="1"/>
</dbReference>
<dbReference type="PANTHER" id="PTHR13501:SF8">
    <property type="entry name" value="LARGE RIBOSOMAL SUBUNIT PROTEIN UL22M"/>
    <property type="match status" value="1"/>
</dbReference>
<dbReference type="STRING" id="1797291.A2V47_08270"/>
<dbReference type="AlphaFoldDB" id="A0A1F5AG87"/>
<comment type="subunit">
    <text evidence="7 9">Part of the 50S ribosomal subunit.</text>
</comment>
<evidence type="ECO:0000256" key="7">
    <source>
        <dbReference type="HAMAP-Rule" id="MF_01331"/>
    </source>
</evidence>
<evidence type="ECO:0000256" key="3">
    <source>
        <dbReference type="ARBA" id="ARBA00022884"/>
    </source>
</evidence>
<proteinExistence type="inferred from homology"/>
<evidence type="ECO:0000313" key="11">
    <source>
        <dbReference type="EMBL" id="OGD17505.1"/>
    </source>
</evidence>
<comment type="function">
    <text evidence="7 10">This protein binds specifically to 23S rRNA; its binding is stimulated by other ribosomal proteins, e.g., L4, L17, and L20. It is important during the early stages of 50S assembly. It makes multiple contacts with different domains of the 23S rRNA in the assembled 50S subunit and ribosome.</text>
</comment>
<evidence type="ECO:0000256" key="6">
    <source>
        <dbReference type="ARBA" id="ARBA00035207"/>
    </source>
</evidence>
<dbReference type="Gene3D" id="3.90.470.10">
    <property type="entry name" value="Ribosomal protein L22/L17"/>
    <property type="match status" value="1"/>
</dbReference>
<sequence>MSIKAVGKYLPISARKGRQVLDIIRGKNAGEALLTMKFLPNRSAKMVYNVLNSAIYNAQNNNDINVEDLYISEAYADEGPITKRFRPRAMGRASKIRKRTSHITIIVDHKGEGK</sequence>
<evidence type="ECO:0000256" key="5">
    <source>
        <dbReference type="ARBA" id="ARBA00023274"/>
    </source>
</evidence>
<dbReference type="GO" id="GO:0003735">
    <property type="term" value="F:structural constituent of ribosome"/>
    <property type="evidence" value="ECO:0007669"/>
    <property type="project" value="InterPro"/>
</dbReference>
<keyword evidence="5 7" id="KW-0687">Ribonucleoprotein</keyword>
<evidence type="ECO:0000256" key="8">
    <source>
        <dbReference type="RuleBase" id="RU004005"/>
    </source>
</evidence>
<evidence type="ECO:0000313" key="12">
    <source>
        <dbReference type="Proteomes" id="UP000177701"/>
    </source>
</evidence>
<dbReference type="GO" id="GO:0006412">
    <property type="term" value="P:translation"/>
    <property type="evidence" value="ECO:0007669"/>
    <property type="project" value="UniProtKB-UniRule"/>
</dbReference>
<evidence type="ECO:0000256" key="9">
    <source>
        <dbReference type="RuleBase" id="RU004006"/>
    </source>
</evidence>
<evidence type="ECO:0000256" key="2">
    <source>
        <dbReference type="ARBA" id="ARBA00022730"/>
    </source>
</evidence>
<keyword evidence="2 7" id="KW-0699">rRNA-binding</keyword>
<dbReference type="GO" id="GO:0022625">
    <property type="term" value="C:cytosolic large ribosomal subunit"/>
    <property type="evidence" value="ECO:0007669"/>
    <property type="project" value="TreeGrafter"/>
</dbReference>
<comment type="similarity">
    <text evidence="1 7 8">Belongs to the universal ribosomal protein uL22 family.</text>
</comment>
<dbReference type="InterPro" id="IPR036394">
    <property type="entry name" value="Ribosomal_uL22_sf"/>
</dbReference>
<keyword evidence="4 7" id="KW-0689">Ribosomal protein</keyword>
<dbReference type="Pfam" id="PF00237">
    <property type="entry name" value="Ribosomal_L22"/>
    <property type="match status" value="1"/>
</dbReference>
<evidence type="ECO:0000256" key="1">
    <source>
        <dbReference type="ARBA" id="ARBA00009451"/>
    </source>
</evidence>
<keyword evidence="3 7" id="KW-0694">RNA-binding</keyword>
<dbReference type="CDD" id="cd00336">
    <property type="entry name" value="Ribosomal_L22"/>
    <property type="match status" value="1"/>
</dbReference>
<accession>A0A1F5AG87</accession>
<dbReference type="InterPro" id="IPR047867">
    <property type="entry name" value="Ribosomal_uL22_bac/org-type"/>
</dbReference>
<evidence type="ECO:0000256" key="10">
    <source>
        <dbReference type="RuleBase" id="RU004008"/>
    </source>
</evidence>
<name>A0A1F5AG87_9BACT</name>
<comment type="caution">
    <text evidence="11">The sequence shown here is derived from an EMBL/GenBank/DDBJ whole genome shotgun (WGS) entry which is preliminary data.</text>
</comment>
<dbReference type="Proteomes" id="UP000177701">
    <property type="component" value="Unassembled WGS sequence"/>
</dbReference>
<dbReference type="InterPro" id="IPR005727">
    <property type="entry name" value="Ribosomal_uL22_bac/chlpt-type"/>
</dbReference>